<reference evidence="2" key="1">
    <citation type="submission" date="2013-07" db="EMBL/GenBank/DDBJ databases">
        <title>The genome of Eucalyptus grandis.</title>
        <authorList>
            <person name="Schmutz J."/>
            <person name="Hayes R."/>
            <person name="Myburg A."/>
            <person name="Tuskan G."/>
            <person name="Grattapaglia D."/>
            <person name="Rokhsar D.S."/>
        </authorList>
    </citation>
    <scope>NUCLEOTIDE SEQUENCE</scope>
    <source>
        <tissue evidence="2">Leaf extractions</tissue>
    </source>
</reference>
<dbReference type="Gramene" id="KCW85804">
    <property type="protein sequence ID" value="KCW85804"/>
    <property type="gene ID" value="EUGRSUZ_B02551"/>
</dbReference>
<dbReference type="AlphaFoldDB" id="A0A059D5N7"/>
<dbReference type="EMBL" id="KK198754">
    <property type="protein sequence ID" value="KCW85804.1"/>
    <property type="molecule type" value="Genomic_DNA"/>
</dbReference>
<accession>A0A059D5N7</accession>
<keyword evidence="1" id="KW-0472">Membrane</keyword>
<organism evidence="2">
    <name type="scientific">Eucalyptus grandis</name>
    <name type="common">Flooded gum</name>
    <dbReference type="NCBI Taxonomy" id="71139"/>
    <lineage>
        <taxon>Eukaryota</taxon>
        <taxon>Viridiplantae</taxon>
        <taxon>Streptophyta</taxon>
        <taxon>Embryophyta</taxon>
        <taxon>Tracheophyta</taxon>
        <taxon>Spermatophyta</taxon>
        <taxon>Magnoliopsida</taxon>
        <taxon>eudicotyledons</taxon>
        <taxon>Gunneridae</taxon>
        <taxon>Pentapetalae</taxon>
        <taxon>rosids</taxon>
        <taxon>malvids</taxon>
        <taxon>Myrtales</taxon>
        <taxon>Myrtaceae</taxon>
        <taxon>Myrtoideae</taxon>
        <taxon>Eucalypteae</taxon>
        <taxon>Eucalyptus</taxon>
    </lineage>
</organism>
<feature type="transmembrane region" description="Helical" evidence="1">
    <location>
        <begin position="20"/>
        <end position="42"/>
    </location>
</feature>
<sequence length="66" mass="7326">MQSNRPLKGIKSQFELRSTYVWDSTGIVGMIGIEATLVGILIRLQKTQHDRASHVLGTAARNLYLA</sequence>
<dbReference type="InParanoid" id="A0A059D5N7"/>
<gene>
    <name evidence="2" type="ORF">EUGRSUZ_B02551</name>
</gene>
<protein>
    <submittedName>
        <fullName evidence="2">Uncharacterized protein</fullName>
    </submittedName>
</protein>
<evidence type="ECO:0000256" key="1">
    <source>
        <dbReference type="SAM" id="Phobius"/>
    </source>
</evidence>
<proteinExistence type="predicted"/>
<name>A0A059D5N7_EUCGR</name>
<keyword evidence="1" id="KW-1133">Transmembrane helix</keyword>
<keyword evidence="1" id="KW-0812">Transmembrane</keyword>
<evidence type="ECO:0000313" key="2">
    <source>
        <dbReference type="EMBL" id="KCW85804.1"/>
    </source>
</evidence>